<dbReference type="SMART" id="SM00355">
    <property type="entry name" value="ZnF_C2H2"/>
    <property type="match status" value="2"/>
</dbReference>
<name>A0A8S3TV31_MYTED</name>
<dbReference type="PROSITE" id="PS50157">
    <property type="entry name" value="ZINC_FINGER_C2H2_2"/>
    <property type="match status" value="2"/>
</dbReference>
<feature type="compositionally biased region" description="Basic and acidic residues" evidence="2">
    <location>
        <begin position="328"/>
        <end position="339"/>
    </location>
</feature>
<evidence type="ECO:0000313" key="5">
    <source>
        <dbReference type="Proteomes" id="UP000683360"/>
    </source>
</evidence>
<feature type="region of interest" description="Disordered" evidence="2">
    <location>
        <begin position="322"/>
        <end position="343"/>
    </location>
</feature>
<accession>A0A8S3TV31</accession>
<keyword evidence="1" id="KW-0863">Zinc-finger</keyword>
<feature type="region of interest" description="Disordered" evidence="2">
    <location>
        <begin position="83"/>
        <end position="111"/>
    </location>
</feature>
<evidence type="ECO:0000256" key="2">
    <source>
        <dbReference type="SAM" id="MobiDB-lite"/>
    </source>
</evidence>
<sequence length="490" mass="56787">MMTRNRKFIKRKIYRKIKKNSANLNESKHAIVNLSNKVLNTNHIALLSKGLNFSPTRESQNEIEQLRDVLLFSRRIRLKHHYENKNKDNDETTPNVEYTPNPFKLSSGWTPPPGRNKDLDSFINCIVEDICQEPQKRKKYSNLSRNELVALRELKNDEDIIIKPADKGGAIVLMNRADYINEANRQLNNQMFYEQVRSNQNEKISKKIKEFVNSVKHLLPVNLAQYLLQKHWRTPIFYTLPKIHKPEEDNMAKTKTTPRKVECFGNSGGKNLKTRIQCLKCDKKFASISTLRRHHKTFHEPTVTIFECLHCPATFTRKHGAKKHITTKHQEKPTTDFNEKTATPKAAADPIAKWVPPVEAQTKYDITPKFRIVAAPPKYTAPTPLKIQETSEMPSMDILKEDLQLSDSEDSDDDVIYVKTTKPRKYTTNSYGYLVEEIPTYQSTNCYKTYKGPTQSSSQQTVCNDEPTENNWMNQVKVRGIYNIFTSDKH</sequence>
<dbReference type="GO" id="GO:0008270">
    <property type="term" value="F:zinc ion binding"/>
    <property type="evidence" value="ECO:0007669"/>
    <property type="project" value="UniProtKB-KW"/>
</dbReference>
<feature type="domain" description="C2H2-type" evidence="3">
    <location>
        <begin position="306"/>
        <end position="333"/>
    </location>
</feature>
<evidence type="ECO:0000259" key="3">
    <source>
        <dbReference type="PROSITE" id="PS50157"/>
    </source>
</evidence>
<feature type="domain" description="C2H2-type" evidence="3">
    <location>
        <begin position="276"/>
        <end position="299"/>
    </location>
</feature>
<dbReference type="Gene3D" id="3.30.160.60">
    <property type="entry name" value="Classic Zinc Finger"/>
    <property type="match status" value="1"/>
</dbReference>
<comment type="caution">
    <text evidence="4">The sequence shown here is derived from an EMBL/GenBank/DDBJ whole genome shotgun (WGS) entry which is preliminary data.</text>
</comment>
<dbReference type="InterPro" id="IPR013087">
    <property type="entry name" value="Znf_C2H2_type"/>
</dbReference>
<keyword evidence="1" id="KW-0479">Metal-binding</keyword>
<dbReference type="OrthoDB" id="6181713at2759"/>
<dbReference type="Proteomes" id="UP000683360">
    <property type="component" value="Unassembled WGS sequence"/>
</dbReference>
<gene>
    <name evidence="4" type="ORF">MEDL_46278</name>
</gene>
<organism evidence="4 5">
    <name type="scientific">Mytilus edulis</name>
    <name type="common">Blue mussel</name>
    <dbReference type="NCBI Taxonomy" id="6550"/>
    <lineage>
        <taxon>Eukaryota</taxon>
        <taxon>Metazoa</taxon>
        <taxon>Spiralia</taxon>
        <taxon>Lophotrochozoa</taxon>
        <taxon>Mollusca</taxon>
        <taxon>Bivalvia</taxon>
        <taxon>Autobranchia</taxon>
        <taxon>Pteriomorphia</taxon>
        <taxon>Mytilida</taxon>
        <taxon>Mytiloidea</taxon>
        <taxon>Mytilidae</taxon>
        <taxon>Mytilinae</taxon>
        <taxon>Mytilus</taxon>
    </lineage>
</organism>
<dbReference type="EMBL" id="CAJPWZ010002213">
    <property type="protein sequence ID" value="CAG2233611.1"/>
    <property type="molecule type" value="Genomic_DNA"/>
</dbReference>
<dbReference type="PROSITE" id="PS00028">
    <property type="entry name" value="ZINC_FINGER_C2H2_1"/>
    <property type="match status" value="2"/>
</dbReference>
<keyword evidence="1" id="KW-0862">Zinc</keyword>
<reference evidence="4" key="1">
    <citation type="submission" date="2021-03" db="EMBL/GenBank/DDBJ databases">
        <authorList>
            <person name="Bekaert M."/>
        </authorList>
    </citation>
    <scope>NUCLEOTIDE SEQUENCE</scope>
</reference>
<protein>
    <recommendedName>
        <fullName evidence="3">C2H2-type domain-containing protein</fullName>
    </recommendedName>
</protein>
<dbReference type="AlphaFoldDB" id="A0A8S3TV31"/>
<evidence type="ECO:0000313" key="4">
    <source>
        <dbReference type="EMBL" id="CAG2233611.1"/>
    </source>
</evidence>
<keyword evidence="5" id="KW-1185">Reference proteome</keyword>
<evidence type="ECO:0000256" key="1">
    <source>
        <dbReference type="PROSITE-ProRule" id="PRU00042"/>
    </source>
</evidence>
<proteinExistence type="predicted"/>